<accession>A0A1H4W3P4</accession>
<name>A0A1H4W3P4_9BACT</name>
<sequence>MINAIVIVVTLFALAFVLVWILRPSFRKWVEAPKYTMLEKEEMYRKHAEENQRG</sequence>
<dbReference type="EMBL" id="FNSD01000002">
    <property type="protein sequence ID" value="SEC87982.1"/>
    <property type="molecule type" value="Genomic_DNA"/>
</dbReference>
<organism evidence="1 2">
    <name type="scientific">Terriglobus roseus</name>
    <dbReference type="NCBI Taxonomy" id="392734"/>
    <lineage>
        <taxon>Bacteria</taxon>
        <taxon>Pseudomonadati</taxon>
        <taxon>Acidobacteriota</taxon>
        <taxon>Terriglobia</taxon>
        <taxon>Terriglobales</taxon>
        <taxon>Acidobacteriaceae</taxon>
        <taxon>Terriglobus</taxon>
    </lineage>
</organism>
<dbReference type="AlphaFoldDB" id="A0A1H4W3P4"/>
<dbReference type="Proteomes" id="UP000182409">
    <property type="component" value="Unassembled WGS sequence"/>
</dbReference>
<reference evidence="1 2" key="1">
    <citation type="submission" date="2016-10" db="EMBL/GenBank/DDBJ databases">
        <authorList>
            <person name="de Groot N.N."/>
        </authorList>
    </citation>
    <scope>NUCLEOTIDE SEQUENCE [LARGE SCALE GENOMIC DNA]</scope>
    <source>
        <strain evidence="1 2">AB35.6</strain>
    </source>
</reference>
<evidence type="ECO:0000313" key="1">
    <source>
        <dbReference type="EMBL" id="SEC87982.1"/>
    </source>
</evidence>
<evidence type="ECO:0000313" key="2">
    <source>
        <dbReference type="Proteomes" id="UP000182409"/>
    </source>
</evidence>
<protein>
    <submittedName>
        <fullName evidence="1">Uncharacterized protein</fullName>
    </submittedName>
</protein>
<gene>
    <name evidence="1" type="ORF">SAMN05443244_4028</name>
</gene>
<dbReference type="RefSeq" id="WP_170835115.1">
    <property type="nucleotide sequence ID" value="NZ_FNSD01000002.1"/>
</dbReference>
<proteinExistence type="predicted"/>